<dbReference type="PROSITE" id="PS50245">
    <property type="entry name" value="CAP_GLY_2"/>
    <property type="match status" value="1"/>
</dbReference>
<name>A0A4S4LVX8_9AGAM</name>
<feature type="compositionally biased region" description="Low complexity" evidence="1">
    <location>
        <begin position="889"/>
        <end position="902"/>
    </location>
</feature>
<feature type="compositionally biased region" description="Polar residues" evidence="1">
    <location>
        <begin position="656"/>
        <end position="668"/>
    </location>
</feature>
<sequence length="1189" mass="129297">MPPPSSPLALQPPSLHEATKKSTVAWQNDLEALFHHAKDRFPDVVWDLLPDENEGGQGEEVWGHKAIVYARAPPTFQARYFSFRPAPISSPGMYSPTGYPAQSALSLAADLPSGSRSPSPFRAASPVPSTSQGGILRLPTSINPTLFSKELEYLYTGKGFGEAFEFLFDSAEHREEGDAEENRIDKLRKDLVFMWRSRLYSDVRVTIEGSPSSNHEGTVAVFSTHRFILVSRSSYFHTALIAWGSSPKSGEPLNLTLPSPPFTPPALHFILGFIYTGTLIFSNRSYDLDTAFHIIRCATYLSLDTLYDEVQARIVQEMMHGLYHAFLDFAEYERVTGGKWGVGGCHCKQCARRVPRVLDFSLLDDVKNPHIERGARRALVGLFGEGWCNPDFARLEKKTRESILKGVAKRTTPLNIFPLLFAAQGALKRLESNIDVWADTVRDMIMEARKVMDQVLCMEAEECFEQPEWLELMEQDAARFDDGEKVEWTMDAVRRGFSDKCGGTLYQALVSSILLRAHATEPQETVLSSTSHIRVQVDQTRADLLRWLRRRWLGVRQEGGFDTLQPWALKEISDEIEVSVEDLVTPSSASPVRGSPTRTGLRPTLGKFDGDQDTASMQSLRTSVLNRNMAKQHVTSSHRDTVHSSASSIRSVARSTHSNASRASTVSVSMPRRVAPSLGPRPDSKLTPSTNSVSRATSPSVSTTTTATISEEAPGELSDPMPSASGQRTPVRSQRKVVESLDRPRSSAASVKSAAASFKSATPSVKSTAPSGRSTATSTTTSVKSPAPSARSSAASFSSVRSRASTIRKPSSSTAAPSVPSIRMPRPSSSVSHTTATASDGSTFKSARSDLMPDATLRTRKPSASSSVSAASARTSVASTKPPVRPRRASTASTTSTLSTAAKAKKSSPLDVPKRSPIATKASSITSVRSTASTSPTAAKKSAVRKTTSESLTKSTDSIKLKIPPIPKDLRAKKAKTPATVDAANRTEETVGSASPEATTKVAKDVKRRGSSDTITKSTIAAELPRLAPTTNDDSSSRGATLEIGIPCIISSKRARFRAFARYIGEVEGESGPWVGVEVPVGDSWSSDQLESRQWNDGTWGGIRYFDLGNGLEWDYSDERGARRRRLDPIGSMIFSKGLKREGDQLSIDRVKRFRAASPAVSDVTMAESRGLFVRPQQVLYVIDAVGDL</sequence>
<evidence type="ECO:0000313" key="4">
    <source>
        <dbReference type="EMBL" id="THH16716.1"/>
    </source>
</evidence>
<dbReference type="InterPro" id="IPR000938">
    <property type="entry name" value="CAP-Gly_domain"/>
</dbReference>
<feature type="region of interest" description="Disordered" evidence="1">
    <location>
        <begin position="109"/>
        <end position="135"/>
    </location>
</feature>
<feature type="domain" description="CAP-Gly" evidence="3">
    <location>
        <begin position="1065"/>
        <end position="1125"/>
    </location>
</feature>
<protein>
    <recommendedName>
        <fullName evidence="6">BTB domain-containing protein</fullName>
    </recommendedName>
</protein>
<dbReference type="InterPro" id="IPR000210">
    <property type="entry name" value="BTB/POZ_dom"/>
</dbReference>
<feature type="region of interest" description="Disordered" evidence="1">
    <location>
        <begin position="972"/>
        <end position="1010"/>
    </location>
</feature>
<reference evidence="4 5" key="1">
    <citation type="submission" date="2019-02" db="EMBL/GenBank/DDBJ databases">
        <title>Genome sequencing of the rare red list fungi Bondarzewia mesenterica.</title>
        <authorList>
            <person name="Buettner E."/>
            <person name="Kellner H."/>
        </authorList>
    </citation>
    <scope>NUCLEOTIDE SEQUENCE [LARGE SCALE GENOMIC DNA]</scope>
    <source>
        <strain evidence="4 5">DSM 108281</strain>
    </source>
</reference>
<dbReference type="Gene3D" id="3.30.710.10">
    <property type="entry name" value="Potassium Channel Kv1.1, Chain A"/>
    <property type="match status" value="1"/>
</dbReference>
<dbReference type="InterPro" id="IPR011333">
    <property type="entry name" value="SKP1/BTB/POZ_sf"/>
</dbReference>
<evidence type="ECO:0000259" key="3">
    <source>
        <dbReference type="PROSITE" id="PS50245"/>
    </source>
</evidence>
<feature type="compositionally biased region" description="Low complexity" evidence="1">
    <location>
        <begin position="828"/>
        <end position="839"/>
    </location>
</feature>
<feature type="compositionally biased region" description="Low complexity" evidence="1">
    <location>
        <begin position="863"/>
        <end position="880"/>
    </location>
</feature>
<dbReference type="PROSITE" id="PS50097">
    <property type="entry name" value="BTB"/>
    <property type="match status" value="1"/>
</dbReference>
<dbReference type="InterPro" id="IPR036859">
    <property type="entry name" value="CAP-Gly_dom_sf"/>
</dbReference>
<dbReference type="Gene3D" id="2.30.30.190">
    <property type="entry name" value="CAP Gly-rich-like domain"/>
    <property type="match status" value="1"/>
</dbReference>
<feature type="region of interest" description="Disordered" evidence="1">
    <location>
        <begin position="630"/>
        <end position="955"/>
    </location>
</feature>
<gene>
    <name evidence="4" type="ORF">EW146_g3967</name>
</gene>
<keyword evidence="5" id="KW-1185">Reference proteome</keyword>
<evidence type="ECO:0000313" key="5">
    <source>
        <dbReference type="Proteomes" id="UP000310158"/>
    </source>
</evidence>
<dbReference type="PANTHER" id="PTHR22427:SF7">
    <property type="entry name" value="GH15728P"/>
    <property type="match status" value="1"/>
</dbReference>
<feature type="compositionally biased region" description="Low complexity" evidence="1">
    <location>
        <begin position="644"/>
        <end position="655"/>
    </location>
</feature>
<feature type="compositionally biased region" description="Low complexity" evidence="1">
    <location>
        <begin position="112"/>
        <end position="129"/>
    </location>
</feature>
<evidence type="ECO:0000259" key="2">
    <source>
        <dbReference type="PROSITE" id="PS50097"/>
    </source>
</evidence>
<dbReference type="CDD" id="cd18186">
    <property type="entry name" value="BTB_POZ_ZBTB_KLHL-like"/>
    <property type="match status" value="1"/>
</dbReference>
<feature type="domain" description="BTB" evidence="2">
    <location>
        <begin position="201"/>
        <end position="283"/>
    </location>
</feature>
<dbReference type="AlphaFoldDB" id="A0A4S4LVX8"/>
<dbReference type="Pfam" id="PF00651">
    <property type="entry name" value="BTB"/>
    <property type="match status" value="1"/>
</dbReference>
<dbReference type="SUPFAM" id="SSF74924">
    <property type="entry name" value="Cap-Gly domain"/>
    <property type="match status" value="1"/>
</dbReference>
<organism evidence="4 5">
    <name type="scientific">Bondarzewia mesenterica</name>
    <dbReference type="NCBI Taxonomy" id="1095465"/>
    <lineage>
        <taxon>Eukaryota</taxon>
        <taxon>Fungi</taxon>
        <taxon>Dikarya</taxon>
        <taxon>Basidiomycota</taxon>
        <taxon>Agaricomycotina</taxon>
        <taxon>Agaricomycetes</taxon>
        <taxon>Russulales</taxon>
        <taxon>Bondarzewiaceae</taxon>
        <taxon>Bondarzewia</taxon>
    </lineage>
</organism>
<evidence type="ECO:0008006" key="6">
    <source>
        <dbReference type="Google" id="ProtNLM"/>
    </source>
</evidence>
<dbReference type="SUPFAM" id="SSF54695">
    <property type="entry name" value="POZ domain"/>
    <property type="match status" value="1"/>
</dbReference>
<feature type="region of interest" description="Disordered" evidence="1">
    <location>
        <begin position="585"/>
        <end position="614"/>
    </location>
</feature>
<feature type="compositionally biased region" description="Basic and acidic residues" evidence="1">
    <location>
        <begin position="736"/>
        <end position="745"/>
    </location>
</feature>
<feature type="compositionally biased region" description="Low complexity" evidence="1">
    <location>
        <begin position="692"/>
        <end position="710"/>
    </location>
</feature>
<comment type="caution">
    <text evidence="4">The sequence shown here is derived from an EMBL/GenBank/DDBJ whole genome shotgun (WGS) entry which is preliminary data.</text>
</comment>
<proteinExistence type="predicted"/>
<dbReference type="Proteomes" id="UP000310158">
    <property type="component" value="Unassembled WGS sequence"/>
</dbReference>
<dbReference type="EMBL" id="SGPL01000145">
    <property type="protein sequence ID" value="THH16716.1"/>
    <property type="molecule type" value="Genomic_DNA"/>
</dbReference>
<feature type="compositionally biased region" description="Low complexity" evidence="1">
    <location>
        <begin position="746"/>
        <end position="821"/>
    </location>
</feature>
<dbReference type="OrthoDB" id="2130750at2759"/>
<feature type="compositionally biased region" description="Polar residues" evidence="1">
    <location>
        <begin position="945"/>
        <end position="955"/>
    </location>
</feature>
<feature type="compositionally biased region" description="Low complexity" evidence="1">
    <location>
        <begin position="926"/>
        <end position="941"/>
    </location>
</feature>
<dbReference type="SMART" id="SM00225">
    <property type="entry name" value="BTB"/>
    <property type="match status" value="1"/>
</dbReference>
<dbReference type="PANTHER" id="PTHR22427">
    <property type="entry name" value="GH15728P"/>
    <property type="match status" value="1"/>
</dbReference>
<evidence type="ECO:0000256" key="1">
    <source>
        <dbReference type="SAM" id="MobiDB-lite"/>
    </source>
</evidence>
<accession>A0A4S4LVX8</accession>